<protein>
    <submittedName>
        <fullName evidence="2">Uncharacterized protein</fullName>
    </submittedName>
</protein>
<organism evidence="2 3">
    <name type="scientific">Dyella ginsengisoli</name>
    <dbReference type="NCBI Taxonomy" id="363848"/>
    <lineage>
        <taxon>Bacteria</taxon>
        <taxon>Pseudomonadati</taxon>
        <taxon>Pseudomonadota</taxon>
        <taxon>Gammaproteobacteria</taxon>
        <taxon>Lysobacterales</taxon>
        <taxon>Rhodanobacteraceae</taxon>
        <taxon>Dyella</taxon>
    </lineage>
</organism>
<keyword evidence="1" id="KW-0812">Transmembrane</keyword>
<evidence type="ECO:0000313" key="2">
    <source>
        <dbReference type="EMBL" id="MFK2904065.1"/>
    </source>
</evidence>
<keyword evidence="3" id="KW-1185">Reference proteome</keyword>
<keyword evidence="1" id="KW-1133">Transmembrane helix</keyword>
<accession>A0ABW8JSG3</accession>
<evidence type="ECO:0000256" key="1">
    <source>
        <dbReference type="SAM" id="Phobius"/>
    </source>
</evidence>
<dbReference type="EMBL" id="JADIKM010000002">
    <property type="protein sequence ID" value="MFK2904065.1"/>
    <property type="molecule type" value="Genomic_DNA"/>
</dbReference>
<keyword evidence="1" id="KW-0472">Membrane</keyword>
<feature type="transmembrane region" description="Helical" evidence="1">
    <location>
        <begin position="62"/>
        <end position="82"/>
    </location>
</feature>
<reference evidence="2 3" key="1">
    <citation type="submission" date="2020-10" db="EMBL/GenBank/DDBJ databases">
        <title>Phylogeny of dyella-like bacteria.</title>
        <authorList>
            <person name="Fu J."/>
        </authorList>
    </citation>
    <scope>NUCLEOTIDE SEQUENCE [LARGE SCALE GENOMIC DNA]</scope>
    <source>
        <strain evidence="2 3">Gsoil3046</strain>
    </source>
</reference>
<evidence type="ECO:0000313" key="3">
    <source>
        <dbReference type="Proteomes" id="UP001620460"/>
    </source>
</evidence>
<gene>
    <name evidence="2" type="ORF">ISP17_08810</name>
</gene>
<comment type="caution">
    <text evidence="2">The sequence shown here is derived from an EMBL/GenBank/DDBJ whole genome shotgun (WGS) entry which is preliminary data.</text>
</comment>
<sequence length="239" mass="26522">MWLVALALLPWWLGLPLLLGIAAALLVGAERLQPFASTLRLTLRWGLPGVVLALKRWLGGDALAWTIAAVAALVGFTLLAGLESWLDRARRREAAQAEAEAPRTAEWPDLALAPLRVGGIVELVPVQWHALDEAANDSLDDGRGGRVRYRREPGFAGYVFDDGSRVEAPPGRLCVSPRGRWLALEAQPGVLLWDRDLQQRHRLRRRRLCGWHDESPWLQGSDAGMPLPLRDALGRERPR</sequence>
<proteinExistence type="predicted"/>
<name>A0ABW8JSG3_9GAMM</name>
<dbReference type="Proteomes" id="UP001620460">
    <property type="component" value="Unassembled WGS sequence"/>
</dbReference>